<evidence type="ECO:0000313" key="1">
    <source>
        <dbReference type="EMBL" id="KAJ7085726.1"/>
    </source>
</evidence>
<reference evidence="1" key="1">
    <citation type="submission" date="2023-03" db="EMBL/GenBank/DDBJ databases">
        <title>Massive genome expansion in bonnet fungi (Mycena s.s.) driven by repeated elements and novel gene families across ecological guilds.</title>
        <authorList>
            <consortium name="Lawrence Berkeley National Laboratory"/>
            <person name="Harder C.B."/>
            <person name="Miyauchi S."/>
            <person name="Viragh M."/>
            <person name="Kuo A."/>
            <person name="Thoen E."/>
            <person name="Andreopoulos B."/>
            <person name="Lu D."/>
            <person name="Skrede I."/>
            <person name="Drula E."/>
            <person name="Henrissat B."/>
            <person name="Morin E."/>
            <person name="Kohler A."/>
            <person name="Barry K."/>
            <person name="LaButti K."/>
            <person name="Morin E."/>
            <person name="Salamov A."/>
            <person name="Lipzen A."/>
            <person name="Mereny Z."/>
            <person name="Hegedus B."/>
            <person name="Baldrian P."/>
            <person name="Stursova M."/>
            <person name="Weitz H."/>
            <person name="Taylor A."/>
            <person name="Grigoriev I.V."/>
            <person name="Nagy L.G."/>
            <person name="Martin F."/>
            <person name="Kauserud H."/>
        </authorList>
    </citation>
    <scope>NUCLEOTIDE SEQUENCE</scope>
    <source>
        <strain evidence="1">CBHHK173m</strain>
    </source>
</reference>
<comment type="caution">
    <text evidence="1">The sequence shown here is derived from an EMBL/GenBank/DDBJ whole genome shotgun (WGS) entry which is preliminary data.</text>
</comment>
<protein>
    <submittedName>
        <fullName evidence="1">Uncharacterized protein</fullName>
    </submittedName>
</protein>
<dbReference type="EMBL" id="JARJCN010000033">
    <property type="protein sequence ID" value="KAJ7085726.1"/>
    <property type="molecule type" value="Genomic_DNA"/>
</dbReference>
<sequence>MPPPTLRELLKEPFGPYPDYAILDSSYKPQGKKLPQLERLRLRQDNQFIGFDSCERYLIPPDKEPSTVFFLGVLVIQKLEWLSPAGKDLLTKELNIRDSKLSVRRSSQNSRKSTQLRELSLESLYGHTPGEGFRIKVWIRCEKDKSAMYMTVTDYPESLLVKSREQHRTYEITTIDRPIYDRSRNFLERYRLVALIDQIMKNPTYFQDDMEFDSKKMEVDHFVAAYLMQHKQNGLSHAAIFSSEDDPPPGKPFLRHISRAEIRAIFAAHSGWLLAFYLLARKKNPLEVRSWCDFMHKVRIAKAASASGSWGETYEDEEIWDSDTGEDLASIAKTLAKFGGTPARWEKTLKKAITRTSSESSESSDDESYVVAASTRRQLNYDSDFSELSTPGCSDSEYDSDTVPSFFPFPRILLHMSQPPVLRPGRFKWDCPILGCTHSIDFLKLVPTDYKGVNIEPEPTVYLGNHQYKTLRDENVQTALRQMVSRHYCQQHLGMDSAALTPEKQKLFIAELSKKWGEKIVEP</sequence>
<keyword evidence="2" id="KW-1185">Reference proteome</keyword>
<name>A0AAD6XQM3_9AGAR</name>
<gene>
    <name evidence="1" type="ORF">B0H15DRAFT_366086</name>
</gene>
<dbReference type="AlphaFoldDB" id="A0AAD6XQM3"/>
<proteinExistence type="predicted"/>
<accession>A0AAD6XQM3</accession>
<evidence type="ECO:0000313" key="2">
    <source>
        <dbReference type="Proteomes" id="UP001222325"/>
    </source>
</evidence>
<dbReference type="Proteomes" id="UP001222325">
    <property type="component" value="Unassembled WGS sequence"/>
</dbReference>
<organism evidence="1 2">
    <name type="scientific">Mycena belliarum</name>
    <dbReference type="NCBI Taxonomy" id="1033014"/>
    <lineage>
        <taxon>Eukaryota</taxon>
        <taxon>Fungi</taxon>
        <taxon>Dikarya</taxon>
        <taxon>Basidiomycota</taxon>
        <taxon>Agaricomycotina</taxon>
        <taxon>Agaricomycetes</taxon>
        <taxon>Agaricomycetidae</taxon>
        <taxon>Agaricales</taxon>
        <taxon>Marasmiineae</taxon>
        <taxon>Mycenaceae</taxon>
        <taxon>Mycena</taxon>
    </lineage>
</organism>